<name>A0A8X7WTJ6_POLSE</name>
<dbReference type="InterPro" id="IPR012918">
    <property type="entry name" value="RTP801-like"/>
</dbReference>
<feature type="compositionally biased region" description="Polar residues" evidence="8">
    <location>
        <begin position="14"/>
        <end position="28"/>
    </location>
</feature>
<dbReference type="InterPro" id="IPR038623">
    <property type="entry name" value="STING_C_sf"/>
</dbReference>
<comment type="similarity">
    <text evidence="5">Belongs to the DDIT4 family.</text>
</comment>
<reference evidence="10 11" key="1">
    <citation type="journal article" date="2021" name="Cell">
        <title>Tracing the genetic footprints of vertebrate landing in non-teleost ray-finned fishes.</title>
        <authorList>
            <person name="Bi X."/>
            <person name="Wang K."/>
            <person name="Yang L."/>
            <person name="Pan H."/>
            <person name="Jiang H."/>
            <person name="Wei Q."/>
            <person name="Fang M."/>
            <person name="Yu H."/>
            <person name="Zhu C."/>
            <person name="Cai Y."/>
            <person name="He Y."/>
            <person name="Gan X."/>
            <person name="Zeng H."/>
            <person name="Yu D."/>
            <person name="Zhu Y."/>
            <person name="Jiang H."/>
            <person name="Qiu Q."/>
            <person name="Yang H."/>
            <person name="Zhang Y.E."/>
            <person name="Wang W."/>
            <person name="Zhu M."/>
            <person name="He S."/>
            <person name="Zhang G."/>
        </authorList>
    </citation>
    <scope>NUCLEOTIDE SEQUENCE [LARGE SCALE GENOMIC DNA]</scope>
    <source>
        <strain evidence="10">Bchr_013</strain>
    </source>
</reference>
<evidence type="ECO:0000256" key="8">
    <source>
        <dbReference type="SAM" id="MobiDB-lite"/>
    </source>
</evidence>
<dbReference type="GO" id="GO:0051607">
    <property type="term" value="P:defense response to virus"/>
    <property type="evidence" value="ECO:0007669"/>
    <property type="project" value="TreeGrafter"/>
</dbReference>
<feature type="coiled-coil region" evidence="7">
    <location>
        <begin position="115"/>
        <end position="228"/>
    </location>
</feature>
<feature type="compositionally biased region" description="Polar residues" evidence="8">
    <location>
        <begin position="39"/>
        <end position="55"/>
    </location>
</feature>
<dbReference type="Pfam" id="PF07809">
    <property type="entry name" value="RTP801_C"/>
    <property type="match status" value="1"/>
</dbReference>
<dbReference type="GO" id="GO:0061709">
    <property type="term" value="P:reticulophagy"/>
    <property type="evidence" value="ECO:0007669"/>
    <property type="project" value="TreeGrafter"/>
</dbReference>
<evidence type="ECO:0000256" key="6">
    <source>
        <dbReference type="ARBA" id="ARBA00022490"/>
    </source>
</evidence>
<feature type="non-terminal residue" evidence="10">
    <location>
        <position position="655"/>
    </location>
</feature>
<comment type="caution">
    <text evidence="10">The sequence shown here is derived from an EMBL/GenBank/DDBJ whole genome shotgun (WGS) entry which is preliminary data.</text>
</comment>
<keyword evidence="6" id="KW-0963">Cytoplasm</keyword>
<protein>
    <submittedName>
        <fullName evidence="10">STING protein</fullName>
    </submittedName>
</protein>
<accession>A0A8X7WTJ6</accession>
<dbReference type="GO" id="GO:0061507">
    <property type="term" value="F:2',3'-cyclic GMP-AMP binding"/>
    <property type="evidence" value="ECO:0007669"/>
    <property type="project" value="TreeGrafter"/>
</dbReference>
<dbReference type="GO" id="GO:0048471">
    <property type="term" value="C:perinuclear region of cytoplasm"/>
    <property type="evidence" value="ECO:0007669"/>
    <property type="project" value="UniProtKB-SubCell"/>
</dbReference>
<dbReference type="Pfam" id="PF15009">
    <property type="entry name" value="STING_LBD"/>
    <property type="match status" value="1"/>
</dbReference>
<dbReference type="PANTHER" id="PTHR34339:SF1">
    <property type="entry name" value="STIMULATOR OF INTERFERON GENES PROTEIN"/>
    <property type="match status" value="1"/>
</dbReference>
<keyword evidence="7" id="KW-0175">Coiled coil</keyword>
<comment type="similarity">
    <text evidence="4">Belongs to the STING family.</text>
</comment>
<feature type="compositionally biased region" description="Polar residues" evidence="8">
    <location>
        <begin position="401"/>
        <end position="416"/>
    </location>
</feature>
<evidence type="ECO:0000256" key="5">
    <source>
        <dbReference type="ARBA" id="ARBA00010670"/>
    </source>
</evidence>
<dbReference type="EMBL" id="JAATIS010009265">
    <property type="protein sequence ID" value="KAG2455395.1"/>
    <property type="molecule type" value="Genomic_DNA"/>
</dbReference>
<dbReference type="GO" id="GO:0033116">
    <property type="term" value="C:endoplasmic reticulum-Golgi intermediate compartment membrane"/>
    <property type="evidence" value="ECO:0007669"/>
    <property type="project" value="UniProtKB-SubCell"/>
</dbReference>
<evidence type="ECO:0000256" key="1">
    <source>
        <dbReference type="ARBA" id="ARBA00004457"/>
    </source>
</evidence>
<dbReference type="Gene3D" id="3.40.50.12100">
    <property type="entry name" value="Stimulator of interferon genes protein"/>
    <property type="match status" value="1"/>
</dbReference>
<feature type="region of interest" description="Disordered" evidence="8">
    <location>
        <begin position="401"/>
        <end position="421"/>
    </location>
</feature>
<sequence length="655" mass="72518">MANKKGGPKESKTKATSKLRSASPSSRYGLSETDLDQMGESTDSSGPRSATSSPAESEKGSEGTIVSADLDSSPIGEDHLKLERALKSAASITQLRKPGAAGTPASAEPAASSSVQKSTIELSELKVLLAELTQDIKKSEKANEKATAKALERLKQDLKQEMERLRQEVQLERQVLGKIEERIQENSVKLSTLTDQLEDLKETFTYRIEMAEKAAASAEEKAVNVSSECKKLGDRLAALEDGSRRYNVRIEGLENSIKAYHAEKGNSILRYKDTRKVHILIPLDCHIPDEISKEDDNIHFLDNLPDTQLNVAGVMKRSYKHSVYEIFDESKRPHYCIVEYATPLASLYEMSKDSQAAFSSQDRLEQTKLFYRTLKDILEDSKECGNLYRLVLLNGSDRTSTITPPSQGTNSNTTPISGKKIGDSVVSESNATINGEKESITLISMKSLITETVDALLPSSRVMGSAAKEGGFRELMKRVLHQFLTAKKEKLIESPFERDCEQHQTTAFFESELLNFPFPGNCMLLEEAMDAVQSQLAGQIELCLSSSKKSQLHCQELLIPKHLCQRIARDIMYMSANEPCGLRGAVIYVNLEVDGLCKTLGRIQQDSSVPPTFELTFKDAPYPEIREQAVAMHTKPRHHGVPSSPDNPLNRIACE</sequence>
<proteinExistence type="inferred from homology"/>
<dbReference type="GO" id="GO:0045087">
    <property type="term" value="P:innate immune response"/>
    <property type="evidence" value="ECO:0007669"/>
    <property type="project" value="TreeGrafter"/>
</dbReference>
<feature type="non-terminal residue" evidence="10">
    <location>
        <position position="1"/>
    </location>
</feature>
<dbReference type="FunFam" id="3.40.50.12100:FF:000001">
    <property type="entry name" value="Stimulator of interferon genes protein"/>
    <property type="match status" value="1"/>
</dbReference>
<dbReference type="GO" id="GO:0032481">
    <property type="term" value="P:positive regulation of type I interferon production"/>
    <property type="evidence" value="ECO:0007669"/>
    <property type="project" value="InterPro"/>
</dbReference>
<feature type="domain" description="STING ligand-binding" evidence="9">
    <location>
        <begin position="252"/>
        <end position="399"/>
    </location>
</feature>
<dbReference type="Gene3D" id="3.90.470.40">
    <property type="entry name" value="RTP801-like"/>
    <property type="match status" value="1"/>
</dbReference>
<dbReference type="PANTHER" id="PTHR34339">
    <property type="entry name" value="STIMULATOR OF INTERFERON GENES PROTEIN"/>
    <property type="match status" value="1"/>
</dbReference>
<dbReference type="GO" id="GO:0035438">
    <property type="term" value="F:cyclic-di-GMP binding"/>
    <property type="evidence" value="ECO:0007669"/>
    <property type="project" value="TreeGrafter"/>
</dbReference>
<keyword evidence="11" id="KW-1185">Reference proteome</keyword>
<comment type="subcellular location">
    <subcellularLocation>
        <location evidence="3">Cytoplasm</location>
        <location evidence="3">Perinuclear region</location>
    </subcellularLocation>
    <subcellularLocation>
        <location evidence="2">Cytoplasmic vesicle</location>
        <location evidence="2">Autophagosome membrane</location>
        <topology evidence="2">Multi-pass membrane protein</topology>
    </subcellularLocation>
    <subcellularLocation>
        <location evidence="1">Endoplasmic reticulum-Golgi intermediate compartment membrane</location>
        <topology evidence="1">Multi-pass membrane protein</topology>
    </subcellularLocation>
</comment>
<dbReference type="Proteomes" id="UP000886611">
    <property type="component" value="Unassembled WGS sequence"/>
</dbReference>
<feature type="region of interest" description="Disordered" evidence="8">
    <location>
        <begin position="1"/>
        <end position="82"/>
    </location>
</feature>
<evidence type="ECO:0000313" key="10">
    <source>
        <dbReference type="EMBL" id="KAG2455395.1"/>
    </source>
</evidence>
<evidence type="ECO:0000256" key="7">
    <source>
        <dbReference type="SAM" id="Coils"/>
    </source>
</evidence>
<organism evidence="10 11">
    <name type="scientific">Polypterus senegalus</name>
    <name type="common">Senegal bichir</name>
    <dbReference type="NCBI Taxonomy" id="55291"/>
    <lineage>
        <taxon>Eukaryota</taxon>
        <taxon>Metazoa</taxon>
        <taxon>Chordata</taxon>
        <taxon>Craniata</taxon>
        <taxon>Vertebrata</taxon>
        <taxon>Euteleostomi</taxon>
        <taxon>Actinopterygii</taxon>
        <taxon>Polypteriformes</taxon>
        <taxon>Polypteridae</taxon>
        <taxon>Polypterus</taxon>
    </lineage>
</organism>
<dbReference type="GO" id="GO:0000421">
    <property type="term" value="C:autophagosome membrane"/>
    <property type="evidence" value="ECO:0007669"/>
    <property type="project" value="UniProtKB-SubCell"/>
</dbReference>
<evidence type="ECO:0000256" key="3">
    <source>
        <dbReference type="ARBA" id="ARBA00004556"/>
    </source>
</evidence>
<dbReference type="AlphaFoldDB" id="A0A8X7WTJ6"/>
<dbReference type="GO" id="GO:0005789">
    <property type="term" value="C:endoplasmic reticulum membrane"/>
    <property type="evidence" value="ECO:0007669"/>
    <property type="project" value="TreeGrafter"/>
</dbReference>
<evidence type="ECO:0000259" key="9">
    <source>
        <dbReference type="Pfam" id="PF15009"/>
    </source>
</evidence>
<dbReference type="InterPro" id="IPR055432">
    <property type="entry name" value="STING_LBD"/>
</dbReference>
<gene>
    <name evidence="10" type="primary">Tmem173</name>
    <name evidence="10" type="ORF">GTO96_0007397</name>
</gene>
<dbReference type="GO" id="GO:0016239">
    <property type="term" value="P:positive regulation of macroautophagy"/>
    <property type="evidence" value="ECO:0007669"/>
    <property type="project" value="TreeGrafter"/>
</dbReference>
<dbReference type="InterPro" id="IPR038281">
    <property type="entry name" value="RTP801-like_C_sf"/>
</dbReference>
<evidence type="ECO:0000256" key="2">
    <source>
        <dbReference type="ARBA" id="ARBA00004542"/>
    </source>
</evidence>
<dbReference type="GO" id="GO:0009968">
    <property type="term" value="P:negative regulation of signal transduction"/>
    <property type="evidence" value="ECO:0007669"/>
    <property type="project" value="InterPro"/>
</dbReference>
<dbReference type="GO" id="GO:0002218">
    <property type="term" value="P:activation of innate immune response"/>
    <property type="evidence" value="ECO:0007669"/>
    <property type="project" value="InterPro"/>
</dbReference>
<dbReference type="InterPro" id="IPR029158">
    <property type="entry name" value="STING"/>
</dbReference>
<dbReference type="GO" id="GO:0000045">
    <property type="term" value="P:autophagosome assembly"/>
    <property type="evidence" value="ECO:0007669"/>
    <property type="project" value="TreeGrafter"/>
</dbReference>
<feature type="region of interest" description="Disordered" evidence="8">
    <location>
        <begin position="635"/>
        <end position="655"/>
    </location>
</feature>
<evidence type="ECO:0000256" key="4">
    <source>
        <dbReference type="ARBA" id="ARBA00009027"/>
    </source>
</evidence>
<evidence type="ECO:0000313" key="11">
    <source>
        <dbReference type="Proteomes" id="UP000886611"/>
    </source>
</evidence>